<protein>
    <submittedName>
        <fullName evidence="4">DUF3857 domain-containing protein</fullName>
    </submittedName>
</protein>
<dbReference type="AlphaFoldDB" id="A0A9D1E0K1"/>
<dbReference type="InterPro" id="IPR038765">
    <property type="entry name" value="Papain-like_cys_pep_sf"/>
</dbReference>
<sequence>MKRIFTVLSCVLLASAALSAQTWRQYEAAAADQAYLNADCVVLLDSTSVSVEPTGQGSFAVCRAVRVQTPKGALANRVIKYDYDPLTAFAEFKYVTVYRADGTVENLDVSQALDYVAPARAIYWGARQIMIEVGALKPGDIVEYEIAKKGFTYALLASEGEYAGAGTGAQVSAVNGGGRSAAAEEDDSRFIPPMRGQFYDIVPFWCADPTVRKVYMVSFPMEKDVQFQFYQGECTSSMRFEDGRKVYKFAASDVMPFTREPNMVDLYDAAPKLMMSTTPNWVEKSLWFNKVNEDYGSFDAYAPAQKKVDELIRGKETEMEKIAVLTHWVADNIRYSGITMGKGEGYTLHNTEMNYTDRCGVCKDIAGTLISFLRMAGFEAYPAMTMAGSRVESIPADHFNHCVAVVKLSNGTYMPLDPTWVPFTRELWSSAEQQQNYLPGVPEGSDLCLTPLSAPENHYFRIKAENTIDENGTLKGTLTVSAEGQSDRGIRSIFTTGFQSEWRNNMERQLLNVSPKARLVSVNYGRNPKDYQAAPISITFRYEIPDYAVVGDGVMLFRPIAMNNVYNNVRSYLRINTSVEERQYGFKDGCSRLVELDETIRIPDGYTMVTAPKADEMQGSGADFSGSLSQEGNEVVLHNTLALKKRVYEPADWDSFRNAVNAHKAYGEYVVIKK</sequence>
<dbReference type="InterPro" id="IPR024618">
    <property type="entry name" value="DUF3857"/>
</dbReference>
<feature type="signal peptide" evidence="1">
    <location>
        <begin position="1"/>
        <end position="20"/>
    </location>
</feature>
<proteinExistence type="predicted"/>
<evidence type="ECO:0000313" key="4">
    <source>
        <dbReference type="EMBL" id="HIR62266.1"/>
    </source>
</evidence>
<dbReference type="InterPro" id="IPR002931">
    <property type="entry name" value="Transglutaminase-like"/>
</dbReference>
<dbReference type="Gene3D" id="2.60.40.3140">
    <property type="match status" value="1"/>
</dbReference>
<gene>
    <name evidence="4" type="ORF">IAC94_01925</name>
</gene>
<dbReference type="SUPFAM" id="SSF54001">
    <property type="entry name" value="Cysteine proteinases"/>
    <property type="match status" value="1"/>
</dbReference>
<feature type="domain" description="Transglutaminase-like" evidence="2">
    <location>
        <begin position="308"/>
        <end position="418"/>
    </location>
</feature>
<organism evidence="4 5">
    <name type="scientific">Candidatus Coprenecus avistercoris</name>
    <dbReference type="NCBI Taxonomy" id="2840730"/>
    <lineage>
        <taxon>Bacteria</taxon>
        <taxon>Pseudomonadati</taxon>
        <taxon>Bacteroidota</taxon>
        <taxon>Bacteroidia</taxon>
        <taxon>Bacteroidales</taxon>
        <taxon>Rikenellaceae</taxon>
        <taxon>Rikenellaceae incertae sedis</taxon>
        <taxon>Candidatus Coprenecus</taxon>
    </lineage>
</organism>
<evidence type="ECO:0000313" key="5">
    <source>
        <dbReference type="Proteomes" id="UP000886744"/>
    </source>
</evidence>
<feature type="domain" description="DUF3857" evidence="3">
    <location>
        <begin position="54"/>
        <end position="257"/>
    </location>
</feature>
<name>A0A9D1E0K1_9BACT</name>
<feature type="chain" id="PRO_5038975751" evidence="1">
    <location>
        <begin position="21"/>
        <end position="674"/>
    </location>
</feature>
<reference evidence="4" key="2">
    <citation type="journal article" date="2021" name="PeerJ">
        <title>Extensive microbial diversity within the chicken gut microbiome revealed by metagenomics and culture.</title>
        <authorList>
            <person name="Gilroy R."/>
            <person name="Ravi A."/>
            <person name="Getino M."/>
            <person name="Pursley I."/>
            <person name="Horton D.L."/>
            <person name="Alikhan N.F."/>
            <person name="Baker D."/>
            <person name="Gharbi K."/>
            <person name="Hall N."/>
            <person name="Watson M."/>
            <person name="Adriaenssens E.M."/>
            <person name="Foster-Nyarko E."/>
            <person name="Jarju S."/>
            <person name="Secka A."/>
            <person name="Antonio M."/>
            <person name="Oren A."/>
            <person name="Chaudhuri R.R."/>
            <person name="La Ragione R."/>
            <person name="Hildebrand F."/>
            <person name="Pallen M.J."/>
        </authorList>
    </citation>
    <scope>NUCLEOTIDE SEQUENCE</scope>
    <source>
        <strain evidence="4">ChiHjej13B12-12457</strain>
    </source>
</reference>
<evidence type="ECO:0000259" key="2">
    <source>
        <dbReference type="Pfam" id="PF01841"/>
    </source>
</evidence>
<accession>A0A9D1E0K1</accession>
<reference evidence="4" key="1">
    <citation type="submission" date="2020-10" db="EMBL/GenBank/DDBJ databases">
        <authorList>
            <person name="Gilroy R."/>
        </authorList>
    </citation>
    <scope>NUCLEOTIDE SEQUENCE</scope>
    <source>
        <strain evidence="4">ChiHjej13B12-12457</strain>
    </source>
</reference>
<keyword evidence="1" id="KW-0732">Signal</keyword>
<dbReference type="Proteomes" id="UP000886744">
    <property type="component" value="Unassembled WGS sequence"/>
</dbReference>
<dbReference type="Pfam" id="PF12969">
    <property type="entry name" value="DUF3857"/>
    <property type="match status" value="1"/>
</dbReference>
<dbReference type="Pfam" id="PF01841">
    <property type="entry name" value="Transglut_core"/>
    <property type="match status" value="1"/>
</dbReference>
<dbReference type="EMBL" id="DVHI01000029">
    <property type="protein sequence ID" value="HIR62266.1"/>
    <property type="molecule type" value="Genomic_DNA"/>
</dbReference>
<dbReference type="Gene3D" id="3.10.620.30">
    <property type="match status" value="1"/>
</dbReference>
<dbReference type="Gene3D" id="2.60.120.1130">
    <property type="match status" value="1"/>
</dbReference>
<evidence type="ECO:0000259" key="3">
    <source>
        <dbReference type="Pfam" id="PF12969"/>
    </source>
</evidence>
<comment type="caution">
    <text evidence="4">The sequence shown here is derived from an EMBL/GenBank/DDBJ whole genome shotgun (WGS) entry which is preliminary data.</text>
</comment>
<evidence type="ECO:0000256" key="1">
    <source>
        <dbReference type="SAM" id="SignalP"/>
    </source>
</evidence>